<dbReference type="PANTHER" id="PTHR30250">
    <property type="entry name" value="PST FAMILY PREDICTED COLANIC ACID TRANSPORTER"/>
    <property type="match status" value="1"/>
</dbReference>
<evidence type="ECO:0000256" key="1">
    <source>
        <dbReference type="ARBA" id="ARBA00004651"/>
    </source>
</evidence>
<feature type="transmembrane region" description="Helical" evidence="6">
    <location>
        <begin position="436"/>
        <end position="452"/>
    </location>
</feature>
<reference evidence="8" key="1">
    <citation type="journal article" date="2019" name="Int. J. Syst. Evol. Microbiol.">
        <title>The Global Catalogue of Microorganisms (GCM) 10K type strain sequencing project: providing services to taxonomists for standard genome sequencing and annotation.</title>
        <authorList>
            <consortium name="The Broad Institute Genomics Platform"/>
            <consortium name="The Broad Institute Genome Sequencing Center for Infectious Disease"/>
            <person name="Wu L."/>
            <person name="Ma J."/>
        </authorList>
    </citation>
    <scope>NUCLEOTIDE SEQUENCE [LARGE SCALE GENOMIC DNA]</scope>
    <source>
        <strain evidence="8">KCTC 23098</strain>
    </source>
</reference>
<dbReference type="RefSeq" id="WP_377613351.1">
    <property type="nucleotide sequence ID" value="NZ_JBHUPA010000029.1"/>
</dbReference>
<keyword evidence="3 6" id="KW-0812">Transmembrane</keyword>
<feature type="transmembrane region" description="Helical" evidence="6">
    <location>
        <begin position="49"/>
        <end position="72"/>
    </location>
</feature>
<name>A0ABW6B7I4_9SPHI</name>
<feature type="transmembrane region" description="Helical" evidence="6">
    <location>
        <begin position="143"/>
        <end position="166"/>
    </location>
</feature>
<evidence type="ECO:0000256" key="4">
    <source>
        <dbReference type="ARBA" id="ARBA00022989"/>
    </source>
</evidence>
<dbReference type="Pfam" id="PF01943">
    <property type="entry name" value="Polysacc_synt"/>
    <property type="match status" value="1"/>
</dbReference>
<accession>A0ABW6B7I4</accession>
<comment type="caution">
    <text evidence="7">The sequence shown here is derived from an EMBL/GenBank/DDBJ whole genome shotgun (WGS) entry which is preliminary data.</text>
</comment>
<evidence type="ECO:0000313" key="8">
    <source>
        <dbReference type="Proteomes" id="UP001597560"/>
    </source>
</evidence>
<dbReference type="InterPro" id="IPR002797">
    <property type="entry name" value="Polysacc_synth"/>
</dbReference>
<feature type="transmembrane region" description="Helical" evidence="6">
    <location>
        <begin position="84"/>
        <end position="106"/>
    </location>
</feature>
<dbReference type="EMBL" id="JBHUPA010000029">
    <property type="protein sequence ID" value="MFD2965376.1"/>
    <property type="molecule type" value="Genomic_DNA"/>
</dbReference>
<evidence type="ECO:0000313" key="7">
    <source>
        <dbReference type="EMBL" id="MFD2965376.1"/>
    </source>
</evidence>
<keyword evidence="2" id="KW-1003">Cell membrane</keyword>
<proteinExistence type="predicted"/>
<dbReference type="Proteomes" id="UP001597560">
    <property type="component" value="Unassembled WGS sequence"/>
</dbReference>
<evidence type="ECO:0000256" key="5">
    <source>
        <dbReference type="ARBA" id="ARBA00023136"/>
    </source>
</evidence>
<keyword evidence="5 6" id="KW-0472">Membrane</keyword>
<organism evidence="7 8">
    <name type="scientific">Olivibacter jilunii</name>
    <dbReference type="NCBI Taxonomy" id="985016"/>
    <lineage>
        <taxon>Bacteria</taxon>
        <taxon>Pseudomonadati</taxon>
        <taxon>Bacteroidota</taxon>
        <taxon>Sphingobacteriia</taxon>
        <taxon>Sphingobacteriales</taxon>
        <taxon>Sphingobacteriaceae</taxon>
        <taxon>Olivibacter</taxon>
    </lineage>
</organism>
<sequence length="467" mass="52941">MAQSGQTSLAKLTMIYVIGNFSSKIFSFLLVFVMTYFLTREEIGQYDLIITTASFIVPCVSLLIDGAVLRWLLDDPSEENRKKVLGNAFVMLGFNVLIYSVLFWVLYQITDIKYAEYLYLLTLFQICLPVLQQGARGIGKNKLYATIGVVYSFLNVISTVVFLVVIKTGVEGVLIANIISVALVVAYLLIRLGWIKYISFKYFDRDFLKTLVVYSLPLLPNSLSWWLVGSATRYTILLYLGVQSNGIFAISYKYPTILLVLSNVFNLAWQEKAIKEAKSEQLEQRFSDTLEKYAKFLLCLIIVLSCTSRFFIENFVSKEFVEAWKYMPILLYAVFLQAISAFYGASYLSTKKTVGVFTSSLTGGLVTVLTSFPLTKLYGLYGVSFSILLGYFIMLAIRIKQTKSFINVKFPTVLVGGLTLMFLFVSASNYYYRDSLFVLCLILSLSLVVFLNKSYINKIKTKFNNGR</sequence>
<feature type="transmembrane region" description="Helical" evidence="6">
    <location>
        <begin position="172"/>
        <end position="190"/>
    </location>
</feature>
<dbReference type="PANTHER" id="PTHR30250:SF11">
    <property type="entry name" value="O-ANTIGEN TRANSPORTER-RELATED"/>
    <property type="match status" value="1"/>
</dbReference>
<feature type="transmembrane region" description="Helical" evidence="6">
    <location>
        <begin position="410"/>
        <end position="430"/>
    </location>
</feature>
<evidence type="ECO:0000256" key="2">
    <source>
        <dbReference type="ARBA" id="ARBA00022475"/>
    </source>
</evidence>
<feature type="transmembrane region" description="Helical" evidence="6">
    <location>
        <begin position="354"/>
        <end position="372"/>
    </location>
</feature>
<evidence type="ECO:0000256" key="6">
    <source>
        <dbReference type="SAM" id="Phobius"/>
    </source>
</evidence>
<feature type="transmembrane region" description="Helical" evidence="6">
    <location>
        <begin position="378"/>
        <end position="398"/>
    </location>
</feature>
<evidence type="ECO:0000256" key="3">
    <source>
        <dbReference type="ARBA" id="ARBA00022692"/>
    </source>
</evidence>
<gene>
    <name evidence="7" type="ORF">ACFS6J_26480</name>
</gene>
<keyword evidence="8" id="KW-1185">Reference proteome</keyword>
<feature type="transmembrane region" description="Helical" evidence="6">
    <location>
        <begin position="211"/>
        <end position="228"/>
    </location>
</feature>
<comment type="subcellular location">
    <subcellularLocation>
        <location evidence="1">Cell membrane</location>
        <topology evidence="1">Multi-pass membrane protein</topology>
    </subcellularLocation>
</comment>
<keyword evidence="4 6" id="KW-1133">Transmembrane helix</keyword>
<feature type="transmembrane region" description="Helical" evidence="6">
    <location>
        <begin position="293"/>
        <end position="312"/>
    </location>
</feature>
<feature type="transmembrane region" description="Helical" evidence="6">
    <location>
        <begin position="12"/>
        <end position="37"/>
    </location>
</feature>
<dbReference type="InterPro" id="IPR050833">
    <property type="entry name" value="Poly_Biosynth_Transport"/>
</dbReference>
<feature type="transmembrane region" description="Helical" evidence="6">
    <location>
        <begin position="324"/>
        <end position="342"/>
    </location>
</feature>
<protein>
    <submittedName>
        <fullName evidence="7">Lipopolysaccharide biosynthesis protein</fullName>
    </submittedName>
</protein>